<gene>
    <name evidence="3" type="ORF">GCM10017557_02890</name>
</gene>
<dbReference type="GO" id="GO:0005975">
    <property type="term" value="P:carbohydrate metabolic process"/>
    <property type="evidence" value="ECO:0007669"/>
    <property type="project" value="InterPro"/>
</dbReference>
<organism evidence="3 4">
    <name type="scientific">Streptomyces aurantiacus</name>
    <dbReference type="NCBI Taxonomy" id="47760"/>
    <lineage>
        <taxon>Bacteria</taxon>
        <taxon>Bacillati</taxon>
        <taxon>Actinomycetota</taxon>
        <taxon>Actinomycetes</taxon>
        <taxon>Kitasatosporales</taxon>
        <taxon>Streptomycetaceae</taxon>
        <taxon>Streptomyces</taxon>
        <taxon>Streptomyces aurantiacus group</taxon>
    </lineage>
</organism>
<proteinExistence type="predicted"/>
<dbReference type="InterPro" id="IPR005198">
    <property type="entry name" value="Glyco_hydro_76"/>
</dbReference>
<dbReference type="InterPro" id="IPR008928">
    <property type="entry name" value="6-hairpin_glycosidase_sf"/>
</dbReference>
<dbReference type="Gene3D" id="1.50.10.20">
    <property type="match status" value="1"/>
</dbReference>
<dbReference type="RefSeq" id="WP_246595972.1">
    <property type="nucleotide sequence ID" value="NZ_AP023440.1"/>
</dbReference>
<feature type="region of interest" description="Disordered" evidence="1">
    <location>
        <begin position="22"/>
        <end position="47"/>
    </location>
</feature>
<dbReference type="GO" id="GO:0016787">
    <property type="term" value="F:hydrolase activity"/>
    <property type="evidence" value="ECO:0007669"/>
    <property type="project" value="UniProtKB-KW"/>
</dbReference>
<protein>
    <submittedName>
        <fullName evidence="3">Hydrolase</fullName>
    </submittedName>
</protein>
<name>A0A7G1NUR0_9ACTN</name>
<keyword evidence="3" id="KW-0378">Hydrolase</keyword>
<evidence type="ECO:0000313" key="4">
    <source>
        <dbReference type="Proteomes" id="UP000516444"/>
    </source>
</evidence>
<dbReference type="AlphaFoldDB" id="A0A7G1NUR0"/>
<evidence type="ECO:0000313" key="3">
    <source>
        <dbReference type="EMBL" id="BCL25430.1"/>
    </source>
</evidence>
<reference evidence="3 4" key="1">
    <citation type="journal article" date="2014" name="Int. J. Syst. Evol. Microbiol.">
        <title>Complete genome sequence of Corynebacterium casei LMG S-19264T (=DSM 44701T), isolated from a smear-ripened cheese.</title>
        <authorList>
            <consortium name="US DOE Joint Genome Institute (JGI-PGF)"/>
            <person name="Walter F."/>
            <person name="Albersmeier A."/>
            <person name="Kalinowski J."/>
            <person name="Ruckert C."/>
        </authorList>
    </citation>
    <scope>NUCLEOTIDE SEQUENCE [LARGE SCALE GENOMIC DNA]</scope>
    <source>
        <strain evidence="3 4">JCM 4677</strain>
    </source>
</reference>
<dbReference type="EMBL" id="AP023440">
    <property type="protein sequence ID" value="BCL25430.1"/>
    <property type="molecule type" value="Genomic_DNA"/>
</dbReference>
<dbReference type="PANTHER" id="PTHR47791">
    <property type="entry name" value="MEIOTICALLY UP-REGULATED GENE 191 PROTEIN"/>
    <property type="match status" value="1"/>
</dbReference>
<dbReference type="SUPFAM" id="SSF48208">
    <property type="entry name" value="Six-hairpin glycosidases"/>
    <property type="match status" value="1"/>
</dbReference>
<keyword evidence="4" id="KW-1185">Reference proteome</keyword>
<accession>A0A7G1NUR0</accession>
<feature type="compositionally biased region" description="Low complexity" evidence="1">
    <location>
        <begin position="34"/>
        <end position="47"/>
    </location>
</feature>
<feature type="chain" id="PRO_5028956909" evidence="2">
    <location>
        <begin position="26"/>
        <end position="406"/>
    </location>
</feature>
<evidence type="ECO:0000256" key="1">
    <source>
        <dbReference type="SAM" id="MobiDB-lite"/>
    </source>
</evidence>
<evidence type="ECO:0000256" key="2">
    <source>
        <dbReference type="SAM" id="SignalP"/>
    </source>
</evidence>
<dbReference type="Pfam" id="PF03663">
    <property type="entry name" value="Glyco_hydro_76"/>
    <property type="match status" value="1"/>
</dbReference>
<dbReference type="PIRSF" id="PIRSF021505">
    <property type="entry name" value="O_gly_hdrol"/>
    <property type="match status" value="1"/>
</dbReference>
<dbReference type="Proteomes" id="UP000516444">
    <property type="component" value="Chromosome"/>
</dbReference>
<dbReference type="KEGG" id="sgm:GCM10017557_02890"/>
<sequence length="406" mass="44340">MKTTARVALALAVLCGALGTSPAAAAGTDRGTPASDRGASASARGASASDWARRAEVTYGSLQQHLYQGPQEHGLYLEKTPRKEGENPHSYLWPLREAAAATVGMAGLPGVSARYHRDAAERFTTLRLYFNPRDGRPGYDSYLPAPLGAGGDVFYDDNAVVGLSFLDQYRATGKQVYLDRAVETYGVVGRGWDDDPAKPCPGGMNWVDSPNNTMRAANVTGLAAELAAELYAIEHDDRFLASAKKWYEWNWSCLRRSPGLYDNSRDDDGTVNTTLWTYNSGAMIGTATTLYRATGDRSYLDRAVADADGSLAYWKQGERLHDQPAIFNAIYFDNLRLLNEVRPDSTYRTTAATYAERTWKENRTPSDGLFRFQPSGGGDHDPAAQAETLEQSAMVQIFAGLATDRT</sequence>
<dbReference type="PANTHER" id="PTHR47791:SF4">
    <property type="entry name" value="(PUTATIVE SECRETED PROTEIN)-RELATED"/>
    <property type="match status" value="1"/>
</dbReference>
<dbReference type="InterPro" id="IPR014512">
    <property type="entry name" value="O_gly_hydro"/>
</dbReference>
<keyword evidence="2" id="KW-0732">Signal</keyword>
<dbReference type="InterPro" id="IPR053169">
    <property type="entry name" value="MUG_Protein"/>
</dbReference>
<feature type="signal peptide" evidence="2">
    <location>
        <begin position="1"/>
        <end position="25"/>
    </location>
</feature>